<protein>
    <submittedName>
        <fullName evidence="1">Putative Fe-S oxidoreductase</fullName>
    </submittedName>
</protein>
<dbReference type="KEGG" id="mfo:Metfor_1611"/>
<evidence type="ECO:0000313" key="1">
    <source>
        <dbReference type="EMBL" id="AGB02641.1"/>
    </source>
</evidence>
<dbReference type="InterPro" id="IPR005358">
    <property type="entry name" value="Puta_zinc/iron-chelating_dom"/>
</dbReference>
<dbReference type="eggNOG" id="arCOG02579">
    <property type="taxonomic scope" value="Archaea"/>
</dbReference>
<dbReference type="OrthoDB" id="36424at2157"/>
<evidence type="ECO:0000313" key="2">
    <source>
        <dbReference type="Proteomes" id="UP000010824"/>
    </source>
</evidence>
<name>L0HFS2_METFS</name>
<dbReference type="AlphaFoldDB" id="L0HFS2"/>
<reference evidence="1 2" key="2">
    <citation type="journal article" date="2014" name="Genome Announc.">
        <title>Complete Genome Sequence of Methanoregula formicica SMSPT, a Mesophilic Hydrogenotrophic Methanogen Isolated from a Methanogenic Upflow Anaerobic Sludge Blanket Reactor.</title>
        <authorList>
            <person name="Yamamoto K."/>
            <person name="Tamaki H."/>
            <person name="Cadillo-Quiroz H."/>
            <person name="Imachi H."/>
            <person name="Kyrpides N."/>
            <person name="Woyke T."/>
            <person name="Goodwin L."/>
            <person name="Zinder S.H."/>
            <person name="Kamagata Y."/>
            <person name="Liu W.T."/>
        </authorList>
    </citation>
    <scope>NUCLEOTIDE SEQUENCE [LARGE SCALE GENOMIC DNA]</scope>
    <source>
        <strain evidence="2">DSM 22288 / NBRC 105244 / SMSP</strain>
    </source>
</reference>
<accession>L0HFS2</accession>
<gene>
    <name evidence="1" type="ordered locus">Metfor_1611</name>
</gene>
<dbReference type="EMBL" id="CP003167">
    <property type="protein sequence ID" value="AGB02641.1"/>
    <property type="molecule type" value="Genomic_DNA"/>
</dbReference>
<reference evidence="2" key="1">
    <citation type="submission" date="2011-12" db="EMBL/GenBank/DDBJ databases">
        <title>Complete sequence of Methanoregula formicicum SMSP.</title>
        <authorList>
            <person name="Lucas S."/>
            <person name="Han J."/>
            <person name="Lapidus A."/>
            <person name="Cheng J.-F."/>
            <person name="Goodwin L."/>
            <person name="Pitluck S."/>
            <person name="Peters L."/>
            <person name="Ovchinnikova G."/>
            <person name="Teshima H."/>
            <person name="Detter J.C."/>
            <person name="Han C."/>
            <person name="Tapia R."/>
            <person name="Land M."/>
            <person name="Hauser L."/>
            <person name="Kyrpides N."/>
            <person name="Ivanova N."/>
            <person name="Pagani I."/>
            <person name="Imachi H."/>
            <person name="Tamaki H."/>
            <person name="Sekiguchi Y."/>
            <person name="Kamagata Y."/>
            <person name="Cadillo-Quiroz H."/>
            <person name="Zinder S."/>
            <person name="Liu W.-T."/>
            <person name="Woyke T."/>
        </authorList>
    </citation>
    <scope>NUCLEOTIDE SEQUENCE [LARGE SCALE GENOMIC DNA]</scope>
    <source>
        <strain evidence="2">DSM 22288 / NBRC 105244 / SMSP</strain>
    </source>
</reference>
<sequence>MTDDWMTRAEAICMLCGGHCCNGAQPPISEDCYRRLVAQGVPDAVFGQDGYRFVKTRDDGTCMLCKGGKCSIHAFKPETCIAGPFTFDVTADTIRIFLKYETICPLVRLLKEFPEVYDQQYAAAVRSITRLVSDLRENELAAICRIEEPETEKIAEIPRVYPVQHDNRH</sequence>
<dbReference type="GeneID" id="14308000"/>
<dbReference type="Proteomes" id="UP000010824">
    <property type="component" value="Chromosome"/>
</dbReference>
<dbReference type="STRING" id="593750.Metfor_1611"/>
<proteinExistence type="predicted"/>
<dbReference type="RefSeq" id="WP_015285604.1">
    <property type="nucleotide sequence ID" value="NC_019943.1"/>
</dbReference>
<organism evidence="1 2">
    <name type="scientific">Methanoregula formicica (strain DSM 22288 / NBRC 105244 / SMSP)</name>
    <dbReference type="NCBI Taxonomy" id="593750"/>
    <lineage>
        <taxon>Archaea</taxon>
        <taxon>Methanobacteriati</taxon>
        <taxon>Methanobacteriota</taxon>
        <taxon>Stenosarchaea group</taxon>
        <taxon>Methanomicrobia</taxon>
        <taxon>Methanomicrobiales</taxon>
        <taxon>Methanoregulaceae</taxon>
        <taxon>Methanoregula</taxon>
    </lineage>
</organism>
<dbReference type="InParanoid" id="L0HFS2"/>
<dbReference type="Pfam" id="PF03692">
    <property type="entry name" value="CxxCxxCC"/>
    <property type="match status" value="1"/>
</dbReference>
<dbReference type="HOGENOM" id="CLU_1673885_0_0_2"/>
<keyword evidence="2" id="KW-1185">Reference proteome</keyword>